<feature type="coiled-coil region" evidence="6">
    <location>
        <begin position="1"/>
        <end position="77"/>
    </location>
</feature>
<dbReference type="SMART" id="SM00086">
    <property type="entry name" value="PAC"/>
    <property type="match status" value="1"/>
</dbReference>
<dbReference type="SMART" id="SM00091">
    <property type="entry name" value="PAS"/>
    <property type="match status" value="2"/>
</dbReference>
<dbReference type="InterPro" id="IPR001610">
    <property type="entry name" value="PAC"/>
</dbReference>
<feature type="domain" description="PAC" evidence="8">
    <location>
        <begin position="312"/>
        <end position="364"/>
    </location>
</feature>
<reference evidence="9" key="1">
    <citation type="submission" date="2022-06" db="EMBL/GenBank/DDBJ databases">
        <title>New cyanobacteria of genus Symplocastrum in benthos of Lake Baikal.</title>
        <authorList>
            <person name="Sorokovikova E."/>
            <person name="Tikhonova I."/>
            <person name="Krasnopeev A."/>
            <person name="Evseev P."/>
            <person name="Gladkikh A."/>
            <person name="Belykh O."/>
        </authorList>
    </citation>
    <scope>NUCLEOTIDE SEQUENCE</scope>
    <source>
        <strain evidence="9">BBK-W-15</strain>
    </source>
</reference>
<evidence type="ECO:0000313" key="9">
    <source>
        <dbReference type="EMBL" id="MCP2727025.1"/>
    </source>
</evidence>
<sequence length="408" mass="46834">METEQLSTDELLTQIEALNRELAEVREEKTDLEIMLETITEHATTLENKIYHQNKQMRAYIQEVEKLTAAAVSVENNTFQADNLDEVAQRDDELGYLVRVFIHMVQTVKTREEELATAKEQLEAILNAVPGSISWIDSGGLYIGVNRYLAENFNLSQDAFIGKDVGFLKGTSQFAEFMRYFLANPQESASQIVKVSVHDAVRYYLIAAQKYQQGTATVSVGIDVTEGKKAEEALRIAEENYRSIFENALEGIFQSTPDGKFISLNPAMARIYGYGSPQEMLENVTNIGEQLYVHKSEQDNFYRLMTEQKQAKDFEYQAFQKDGSTIWIEINARLVRDNSGKIIYFEGIVQDITERKFREQELKRQLEELKIEIDQKKREKEVALITQSGLFQELQAEMMAVNIDDFWS</sequence>
<evidence type="ECO:0000259" key="8">
    <source>
        <dbReference type="PROSITE" id="PS50113"/>
    </source>
</evidence>
<dbReference type="Proteomes" id="UP001204953">
    <property type="component" value="Unassembled WGS sequence"/>
</dbReference>
<keyword evidence="10" id="KW-1185">Reference proteome</keyword>
<evidence type="ECO:0000256" key="3">
    <source>
        <dbReference type="ARBA" id="ARBA00022553"/>
    </source>
</evidence>
<dbReference type="InterPro" id="IPR000700">
    <property type="entry name" value="PAS-assoc_C"/>
</dbReference>
<dbReference type="PROSITE" id="PS50112">
    <property type="entry name" value="PAS"/>
    <property type="match status" value="1"/>
</dbReference>
<feature type="coiled-coil region" evidence="6">
    <location>
        <begin position="352"/>
        <end position="386"/>
    </location>
</feature>
<keyword evidence="4" id="KW-0808">Transferase</keyword>
<dbReference type="Pfam" id="PF13426">
    <property type="entry name" value="PAS_9"/>
    <property type="match status" value="1"/>
</dbReference>
<dbReference type="EC" id="2.7.13.3" evidence="2"/>
<evidence type="ECO:0000259" key="7">
    <source>
        <dbReference type="PROSITE" id="PS50112"/>
    </source>
</evidence>
<evidence type="ECO:0000313" key="10">
    <source>
        <dbReference type="Proteomes" id="UP001204953"/>
    </source>
</evidence>
<evidence type="ECO:0000256" key="6">
    <source>
        <dbReference type="SAM" id="Coils"/>
    </source>
</evidence>
<gene>
    <name evidence="9" type="ORF">NJ959_00855</name>
</gene>
<comment type="catalytic activity">
    <reaction evidence="1">
        <text>ATP + protein L-histidine = ADP + protein N-phospho-L-histidine.</text>
        <dbReference type="EC" id="2.7.13.3"/>
    </reaction>
</comment>
<protein>
    <recommendedName>
        <fullName evidence="2">histidine kinase</fullName>
        <ecNumber evidence="2">2.7.13.3</ecNumber>
    </recommendedName>
</protein>
<feature type="domain" description="PAS" evidence="7">
    <location>
        <begin position="237"/>
        <end position="274"/>
    </location>
</feature>
<comment type="caution">
    <text evidence="9">The sequence shown here is derived from an EMBL/GenBank/DDBJ whole genome shotgun (WGS) entry which is preliminary data.</text>
</comment>
<dbReference type="InterPro" id="IPR052162">
    <property type="entry name" value="Sensor_kinase/Photoreceptor"/>
</dbReference>
<accession>A0AAE3GLZ5</accession>
<evidence type="ECO:0000256" key="4">
    <source>
        <dbReference type="ARBA" id="ARBA00022679"/>
    </source>
</evidence>
<dbReference type="InterPro" id="IPR035965">
    <property type="entry name" value="PAS-like_dom_sf"/>
</dbReference>
<dbReference type="InterPro" id="IPR000014">
    <property type="entry name" value="PAS"/>
</dbReference>
<dbReference type="PANTHER" id="PTHR43304">
    <property type="entry name" value="PHYTOCHROME-LIKE PROTEIN CPH1"/>
    <property type="match status" value="1"/>
</dbReference>
<dbReference type="CDD" id="cd00130">
    <property type="entry name" value="PAS"/>
    <property type="match status" value="1"/>
</dbReference>
<dbReference type="RefSeq" id="WP_254009842.1">
    <property type="nucleotide sequence ID" value="NZ_JAMZMM010000004.1"/>
</dbReference>
<evidence type="ECO:0000256" key="1">
    <source>
        <dbReference type="ARBA" id="ARBA00000085"/>
    </source>
</evidence>
<dbReference type="GO" id="GO:0004673">
    <property type="term" value="F:protein histidine kinase activity"/>
    <property type="evidence" value="ECO:0007669"/>
    <property type="project" value="UniProtKB-EC"/>
</dbReference>
<dbReference type="NCBIfam" id="TIGR00229">
    <property type="entry name" value="sensory_box"/>
    <property type="match status" value="1"/>
</dbReference>
<evidence type="ECO:0000256" key="5">
    <source>
        <dbReference type="ARBA" id="ARBA00022777"/>
    </source>
</evidence>
<keyword evidence="3" id="KW-0597">Phosphoprotein</keyword>
<dbReference type="SUPFAM" id="SSF55785">
    <property type="entry name" value="PYP-like sensor domain (PAS domain)"/>
    <property type="match status" value="2"/>
</dbReference>
<proteinExistence type="predicted"/>
<dbReference type="PROSITE" id="PS50113">
    <property type="entry name" value="PAC"/>
    <property type="match status" value="1"/>
</dbReference>
<dbReference type="PANTHER" id="PTHR43304:SF1">
    <property type="entry name" value="PAC DOMAIN-CONTAINING PROTEIN"/>
    <property type="match status" value="1"/>
</dbReference>
<keyword evidence="6" id="KW-0175">Coiled coil</keyword>
<dbReference type="AlphaFoldDB" id="A0AAE3GLZ5"/>
<keyword evidence="5" id="KW-0418">Kinase</keyword>
<name>A0AAE3GLZ5_9CYAN</name>
<evidence type="ECO:0000256" key="2">
    <source>
        <dbReference type="ARBA" id="ARBA00012438"/>
    </source>
</evidence>
<dbReference type="Gene3D" id="3.30.450.20">
    <property type="entry name" value="PAS domain"/>
    <property type="match status" value="2"/>
</dbReference>
<organism evidence="9 10">
    <name type="scientific">Limnofasciculus baicalensis BBK-W-15</name>
    <dbReference type="NCBI Taxonomy" id="2699891"/>
    <lineage>
        <taxon>Bacteria</taxon>
        <taxon>Bacillati</taxon>
        <taxon>Cyanobacteriota</taxon>
        <taxon>Cyanophyceae</taxon>
        <taxon>Coleofasciculales</taxon>
        <taxon>Coleofasciculaceae</taxon>
        <taxon>Limnofasciculus</taxon>
        <taxon>Limnofasciculus baicalensis</taxon>
    </lineage>
</organism>
<dbReference type="EMBL" id="JAMZMM010000004">
    <property type="protein sequence ID" value="MCP2727025.1"/>
    <property type="molecule type" value="Genomic_DNA"/>
</dbReference>